<dbReference type="InterPro" id="IPR052934">
    <property type="entry name" value="Methyl-DNA_Rec/Restrict_Enz"/>
</dbReference>
<name>A0ABR4RPK0_9LACO</name>
<sequence>MDGYHLSVILWDYHEYVLKENNNRKISDYCEQLLASKNIILHGAPGTGKTYLAKNIAAELISNGKVNNINNLTETQRRQLGFVQFHPSYDYTDFVEGLRPASTIGGVVSFELKSGSFKRFVEQALNDLDSTYVFIIDEINRSEIARVFGELFFSIDPEYRGHKDGVYTQYANLHADPTEKFYVPENVYIIGTMNDIDRSVDTFDFAMRRRFTFLEITAQISAENMLANDTIKEILSHLNAAIIAPEVGLTKDYQIGASYFLKLDIGEETLEHLWETKLCPLLNDYFRGDHKASEKLAFLGRAYFAGVDE</sequence>
<dbReference type="InterPro" id="IPR011704">
    <property type="entry name" value="ATPase_dyneun-rel_AAA"/>
</dbReference>
<evidence type="ECO:0000259" key="1">
    <source>
        <dbReference type="SMART" id="SM00382"/>
    </source>
</evidence>
<keyword evidence="3" id="KW-1185">Reference proteome</keyword>
<protein>
    <submittedName>
        <fullName evidence="2">P-type DNA transfer ATPase VirB11</fullName>
    </submittedName>
</protein>
<dbReference type="SMART" id="SM00382">
    <property type="entry name" value="AAA"/>
    <property type="match status" value="1"/>
</dbReference>
<feature type="domain" description="AAA+ ATPase" evidence="1">
    <location>
        <begin position="35"/>
        <end position="221"/>
    </location>
</feature>
<dbReference type="SUPFAM" id="SSF52540">
    <property type="entry name" value="P-loop containing nucleoside triphosphate hydrolases"/>
    <property type="match status" value="1"/>
</dbReference>
<accession>A0ABR4RPK0</accession>
<evidence type="ECO:0000313" key="3">
    <source>
        <dbReference type="Proteomes" id="UP000027129"/>
    </source>
</evidence>
<comment type="caution">
    <text evidence="2">The sequence shown here is derived from an EMBL/GenBank/DDBJ whole genome shotgun (WGS) entry which is preliminary data.</text>
</comment>
<organism evidence="2 3">
    <name type="scientific">Ligilactobacillus animalis</name>
    <dbReference type="NCBI Taxonomy" id="1605"/>
    <lineage>
        <taxon>Bacteria</taxon>
        <taxon>Bacillati</taxon>
        <taxon>Bacillota</taxon>
        <taxon>Bacilli</taxon>
        <taxon>Lactobacillales</taxon>
        <taxon>Lactobacillaceae</taxon>
        <taxon>Ligilactobacillus</taxon>
    </lineage>
</organism>
<reference evidence="2 3" key="1">
    <citation type="submission" date="2014-04" db="EMBL/GenBank/DDBJ databases">
        <title>Draft Genome Sequence of Lactobacillus animalis 381-IL-28.</title>
        <authorList>
            <person name="Sturino J.M."/>
            <person name="Rajendran M."/>
            <person name="Altermann E."/>
        </authorList>
    </citation>
    <scope>NUCLEOTIDE SEQUENCE [LARGE SCALE GENOMIC DNA]</scope>
    <source>
        <strain evidence="2 3">381-IL-28</strain>
    </source>
</reference>
<dbReference type="PANTHER" id="PTHR37291">
    <property type="entry name" value="5-METHYLCYTOSINE-SPECIFIC RESTRICTION ENZYME B"/>
    <property type="match status" value="1"/>
</dbReference>
<dbReference type="Gene3D" id="3.40.50.300">
    <property type="entry name" value="P-loop containing nucleotide triphosphate hydrolases"/>
    <property type="match status" value="1"/>
</dbReference>
<dbReference type="RefSeq" id="WP_052006361.1">
    <property type="nucleotide sequence ID" value="NZ_CP195054.1"/>
</dbReference>
<dbReference type="Pfam" id="PF07728">
    <property type="entry name" value="AAA_5"/>
    <property type="match status" value="1"/>
</dbReference>
<dbReference type="PANTHER" id="PTHR37291:SF1">
    <property type="entry name" value="TYPE IV METHYL-DIRECTED RESTRICTION ENZYME ECOKMCRB SUBUNIT"/>
    <property type="match status" value="1"/>
</dbReference>
<dbReference type="InterPro" id="IPR027417">
    <property type="entry name" value="P-loop_NTPase"/>
</dbReference>
<dbReference type="InterPro" id="IPR003593">
    <property type="entry name" value="AAA+_ATPase"/>
</dbReference>
<dbReference type="Proteomes" id="UP000027129">
    <property type="component" value="Unassembled WGS sequence"/>
</dbReference>
<dbReference type="EMBL" id="JMHU01000008">
    <property type="protein sequence ID" value="KDA45868.1"/>
    <property type="molecule type" value="Genomic_DNA"/>
</dbReference>
<proteinExistence type="predicted"/>
<gene>
    <name evidence="2" type="ORF">Lani381_0904</name>
</gene>
<evidence type="ECO:0000313" key="2">
    <source>
        <dbReference type="EMBL" id="KDA45868.1"/>
    </source>
</evidence>
<dbReference type="CDD" id="cd00009">
    <property type="entry name" value="AAA"/>
    <property type="match status" value="1"/>
</dbReference>